<accession>A0A3M7RKK7</accession>
<gene>
    <name evidence="2" type="ORF">BpHYR1_001147</name>
</gene>
<dbReference type="AlphaFoldDB" id="A0A3M7RKK7"/>
<feature type="domain" description="Methyltransferase type 11" evidence="1">
    <location>
        <begin position="34"/>
        <end position="133"/>
    </location>
</feature>
<protein>
    <submittedName>
        <fullName evidence="2">Methyltransferase 7A</fullName>
    </submittedName>
</protein>
<dbReference type="STRING" id="10195.A0A3M7RKK7"/>
<dbReference type="GO" id="GO:0032259">
    <property type="term" value="P:methylation"/>
    <property type="evidence" value="ECO:0007669"/>
    <property type="project" value="UniProtKB-KW"/>
</dbReference>
<dbReference type="OrthoDB" id="416496at2759"/>
<evidence type="ECO:0000313" key="3">
    <source>
        <dbReference type="Proteomes" id="UP000276133"/>
    </source>
</evidence>
<dbReference type="EMBL" id="REGN01003181">
    <property type="protein sequence ID" value="RNA24009.1"/>
    <property type="molecule type" value="Genomic_DNA"/>
</dbReference>
<sequence>MKSIHSNMADLKSRHFQEAFTRLERNGSERLEILELGIGCGENFKNFPRGSNVTILDKTDIFLPYLNDSIKKNNRQDLNVSRLVLNSAESMVEIESDSMDVVVHTLMLCSVSDYSSVLSEIYRVLKPGGICIFMEHSLDNKNVVRKLLQKFLENPLNYCRFLDMNNVIKDGLYEELVIKEHNIPKFYMTHVNPIVYGYGVKSTKSFKKH</sequence>
<dbReference type="CDD" id="cd02440">
    <property type="entry name" value="AdoMet_MTases"/>
    <property type="match status" value="1"/>
</dbReference>
<dbReference type="InterPro" id="IPR013216">
    <property type="entry name" value="Methyltransf_11"/>
</dbReference>
<proteinExistence type="predicted"/>
<dbReference type="Pfam" id="PF08241">
    <property type="entry name" value="Methyltransf_11"/>
    <property type="match status" value="1"/>
</dbReference>
<dbReference type="PANTHER" id="PTHR45036">
    <property type="entry name" value="METHYLTRANSFERASE LIKE 7B"/>
    <property type="match status" value="1"/>
</dbReference>
<evidence type="ECO:0000313" key="2">
    <source>
        <dbReference type="EMBL" id="RNA24009.1"/>
    </source>
</evidence>
<evidence type="ECO:0000259" key="1">
    <source>
        <dbReference type="Pfam" id="PF08241"/>
    </source>
</evidence>
<comment type="caution">
    <text evidence="2">The sequence shown here is derived from an EMBL/GenBank/DDBJ whole genome shotgun (WGS) entry which is preliminary data.</text>
</comment>
<keyword evidence="3" id="KW-1185">Reference proteome</keyword>
<dbReference type="InterPro" id="IPR052356">
    <property type="entry name" value="Thiol_S-MT"/>
</dbReference>
<dbReference type="GO" id="GO:0008757">
    <property type="term" value="F:S-adenosylmethionine-dependent methyltransferase activity"/>
    <property type="evidence" value="ECO:0007669"/>
    <property type="project" value="InterPro"/>
</dbReference>
<dbReference type="Proteomes" id="UP000276133">
    <property type="component" value="Unassembled WGS sequence"/>
</dbReference>
<dbReference type="SUPFAM" id="SSF53335">
    <property type="entry name" value="S-adenosyl-L-methionine-dependent methyltransferases"/>
    <property type="match status" value="1"/>
</dbReference>
<dbReference type="Gene3D" id="3.40.50.150">
    <property type="entry name" value="Vaccinia Virus protein VP39"/>
    <property type="match status" value="1"/>
</dbReference>
<keyword evidence="2" id="KW-0489">Methyltransferase</keyword>
<dbReference type="InterPro" id="IPR029063">
    <property type="entry name" value="SAM-dependent_MTases_sf"/>
</dbReference>
<keyword evidence="2" id="KW-0808">Transferase</keyword>
<name>A0A3M7RKK7_BRAPC</name>
<organism evidence="2 3">
    <name type="scientific">Brachionus plicatilis</name>
    <name type="common">Marine rotifer</name>
    <name type="synonym">Brachionus muelleri</name>
    <dbReference type="NCBI Taxonomy" id="10195"/>
    <lineage>
        <taxon>Eukaryota</taxon>
        <taxon>Metazoa</taxon>
        <taxon>Spiralia</taxon>
        <taxon>Gnathifera</taxon>
        <taxon>Rotifera</taxon>
        <taxon>Eurotatoria</taxon>
        <taxon>Monogononta</taxon>
        <taxon>Pseudotrocha</taxon>
        <taxon>Ploima</taxon>
        <taxon>Brachionidae</taxon>
        <taxon>Brachionus</taxon>
    </lineage>
</organism>
<dbReference type="PANTHER" id="PTHR45036:SF1">
    <property type="entry name" value="METHYLTRANSFERASE LIKE 7A"/>
    <property type="match status" value="1"/>
</dbReference>
<reference evidence="2 3" key="1">
    <citation type="journal article" date="2018" name="Sci. Rep.">
        <title>Genomic signatures of local adaptation to the degree of environmental predictability in rotifers.</title>
        <authorList>
            <person name="Franch-Gras L."/>
            <person name="Hahn C."/>
            <person name="Garcia-Roger E.M."/>
            <person name="Carmona M.J."/>
            <person name="Serra M."/>
            <person name="Gomez A."/>
        </authorList>
    </citation>
    <scope>NUCLEOTIDE SEQUENCE [LARGE SCALE GENOMIC DNA]</scope>
    <source>
        <strain evidence="2">HYR1</strain>
    </source>
</reference>